<dbReference type="AlphaFoldDB" id="A0AAW3JV86"/>
<proteinExistence type="predicted"/>
<gene>
    <name evidence="1" type="ORF">APZ18_06505</name>
</gene>
<accession>A0AAW3JV86</accession>
<keyword evidence="2" id="KW-1185">Reference proteome</keyword>
<protein>
    <submittedName>
        <fullName evidence="1">Uncharacterized protein</fullName>
    </submittedName>
</protein>
<sequence length="94" mass="11131">MDICLKELAWISIRKNALYFMRMIELLKSRIKRMQSAEQNMNKSIHHQEKRCGDEFMAVIYHTGKTEIEELLQSLCREKDRLNSNVSSNRATNI</sequence>
<evidence type="ECO:0000313" key="1">
    <source>
        <dbReference type="EMBL" id="KQC86807.1"/>
    </source>
</evidence>
<dbReference type="EMBL" id="LLKB01000001">
    <property type="protein sequence ID" value="KQC86807.1"/>
    <property type="molecule type" value="Genomic_DNA"/>
</dbReference>
<name>A0AAW3JV86_9FIRM</name>
<dbReference type="RefSeq" id="WP_055942775.1">
    <property type="nucleotide sequence ID" value="NZ_JAQDCV010000001.1"/>
</dbReference>
<comment type="caution">
    <text evidence="1">The sequence shown here is derived from an EMBL/GenBank/DDBJ whole genome shotgun (WGS) entry which is preliminary data.</text>
</comment>
<dbReference type="Proteomes" id="UP000050833">
    <property type="component" value="Unassembled WGS sequence"/>
</dbReference>
<reference evidence="1 2" key="1">
    <citation type="submission" date="2015-10" db="EMBL/GenBank/DDBJ databases">
        <title>Butyribacter intestini gen. nov., sp. nov., a butyric acid-producing bacterium of the family Lachnospiraceae isolated from the human faeces.</title>
        <authorList>
            <person name="Zou Y."/>
            <person name="Xue W."/>
            <person name="Luo G."/>
            <person name="Lv M."/>
        </authorList>
    </citation>
    <scope>NUCLEOTIDE SEQUENCE [LARGE SCALE GENOMIC DNA]</scope>
    <source>
        <strain evidence="1 2">TF01-11</strain>
    </source>
</reference>
<evidence type="ECO:0000313" key="2">
    <source>
        <dbReference type="Proteomes" id="UP000050833"/>
    </source>
</evidence>
<organism evidence="1 2">
    <name type="scientific">Butyribacter intestini</name>
    <dbReference type="NCBI Taxonomy" id="1703332"/>
    <lineage>
        <taxon>Bacteria</taxon>
        <taxon>Bacillati</taxon>
        <taxon>Bacillota</taxon>
        <taxon>Clostridia</taxon>
        <taxon>Lachnospirales</taxon>
        <taxon>Lachnospiraceae</taxon>
        <taxon>Butyribacter</taxon>
    </lineage>
</organism>